<dbReference type="AlphaFoldDB" id="A0A3R7CLF1"/>
<evidence type="ECO:0000256" key="2">
    <source>
        <dbReference type="ARBA" id="ARBA00012925"/>
    </source>
</evidence>
<accession>A0A3R7CLF1</accession>
<dbReference type="PANTHER" id="PTHR18952">
    <property type="entry name" value="CARBONIC ANHYDRASE"/>
    <property type="match status" value="1"/>
</dbReference>
<evidence type="ECO:0000259" key="7">
    <source>
        <dbReference type="PROSITE" id="PS51144"/>
    </source>
</evidence>
<dbReference type="InParanoid" id="A0A3R7CLF1"/>
<keyword evidence="3" id="KW-0479">Metal-binding</keyword>
<dbReference type="CDD" id="cd00326">
    <property type="entry name" value="alpha_CA"/>
    <property type="match status" value="1"/>
</dbReference>
<dbReference type="Gene3D" id="3.10.200.10">
    <property type="entry name" value="Alpha carbonic anhydrase"/>
    <property type="match status" value="1"/>
</dbReference>
<dbReference type="InterPro" id="IPR001148">
    <property type="entry name" value="CA_dom"/>
</dbReference>
<dbReference type="FunCoup" id="A0A3R7CLF1">
    <property type="interactions" value="29"/>
</dbReference>
<evidence type="ECO:0000313" key="9">
    <source>
        <dbReference type="Proteomes" id="UP000286415"/>
    </source>
</evidence>
<reference evidence="8 9" key="1">
    <citation type="journal article" date="2018" name="Biotechnol. Adv.">
        <title>Improved genomic resources and new bioinformatic workflow for the carcinogenic parasite Clonorchis sinensis: Biotechnological implications.</title>
        <authorList>
            <person name="Wang D."/>
            <person name="Korhonen P.K."/>
            <person name="Gasser R.B."/>
            <person name="Young N.D."/>
        </authorList>
    </citation>
    <scope>NUCLEOTIDE SEQUENCE [LARGE SCALE GENOMIC DNA]</scope>
    <source>
        <strain evidence="8">Cs-k2</strain>
    </source>
</reference>
<dbReference type="OrthoDB" id="429145at2759"/>
<dbReference type="InterPro" id="IPR036398">
    <property type="entry name" value="CA_dom_sf"/>
</dbReference>
<reference evidence="8 9" key="2">
    <citation type="journal article" date="2021" name="Genomics">
        <title>High-quality reference genome for Clonorchis sinensis.</title>
        <authorList>
            <person name="Young N.D."/>
            <person name="Stroehlein A.J."/>
            <person name="Kinkar L."/>
            <person name="Wang T."/>
            <person name="Sohn W.M."/>
            <person name="Chang B.C.H."/>
            <person name="Kaur P."/>
            <person name="Weisz D."/>
            <person name="Dudchenko O."/>
            <person name="Aiden E.L."/>
            <person name="Korhonen P.K."/>
            <person name="Gasser R.B."/>
        </authorList>
    </citation>
    <scope>NUCLEOTIDE SEQUENCE [LARGE SCALE GENOMIC DNA]</scope>
    <source>
        <strain evidence="8">Cs-k2</strain>
    </source>
</reference>
<keyword evidence="4" id="KW-0862">Zinc</keyword>
<dbReference type="Pfam" id="PF00194">
    <property type="entry name" value="Carb_anhydrase"/>
    <property type="match status" value="1"/>
</dbReference>
<evidence type="ECO:0000256" key="3">
    <source>
        <dbReference type="ARBA" id="ARBA00022723"/>
    </source>
</evidence>
<dbReference type="GO" id="GO:0004089">
    <property type="term" value="F:carbonate dehydratase activity"/>
    <property type="evidence" value="ECO:0007669"/>
    <property type="project" value="UniProtKB-EC"/>
</dbReference>
<dbReference type="PROSITE" id="PS51144">
    <property type="entry name" value="ALPHA_CA_2"/>
    <property type="match status" value="1"/>
</dbReference>
<evidence type="ECO:0000256" key="6">
    <source>
        <dbReference type="ARBA" id="ARBA00048348"/>
    </source>
</evidence>
<dbReference type="Proteomes" id="UP000286415">
    <property type="component" value="Unassembled WGS sequence"/>
</dbReference>
<keyword evidence="9" id="KW-1185">Reference proteome</keyword>
<comment type="similarity">
    <text evidence="1">Belongs to the alpha-carbonic anhydrase family.</text>
</comment>
<proteinExistence type="inferred from homology"/>
<name>A0A3R7CLF1_CLOSI</name>
<comment type="catalytic activity">
    <reaction evidence="6">
        <text>hydrogencarbonate + H(+) = CO2 + H2O</text>
        <dbReference type="Rhea" id="RHEA:10748"/>
        <dbReference type="ChEBI" id="CHEBI:15377"/>
        <dbReference type="ChEBI" id="CHEBI:15378"/>
        <dbReference type="ChEBI" id="CHEBI:16526"/>
        <dbReference type="ChEBI" id="CHEBI:17544"/>
        <dbReference type="EC" id="4.2.1.1"/>
    </reaction>
</comment>
<organism evidence="8 9">
    <name type="scientific">Clonorchis sinensis</name>
    <name type="common">Chinese liver fluke</name>
    <dbReference type="NCBI Taxonomy" id="79923"/>
    <lineage>
        <taxon>Eukaryota</taxon>
        <taxon>Metazoa</taxon>
        <taxon>Spiralia</taxon>
        <taxon>Lophotrochozoa</taxon>
        <taxon>Platyhelminthes</taxon>
        <taxon>Trematoda</taxon>
        <taxon>Digenea</taxon>
        <taxon>Opisthorchiida</taxon>
        <taxon>Opisthorchiata</taxon>
        <taxon>Opisthorchiidae</taxon>
        <taxon>Clonorchis</taxon>
    </lineage>
</organism>
<evidence type="ECO:0000256" key="5">
    <source>
        <dbReference type="ARBA" id="ARBA00023239"/>
    </source>
</evidence>
<dbReference type="PANTHER" id="PTHR18952:SF265">
    <property type="entry name" value="CARBONIC ANHYDRASE"/>
    <property type="match status" value="1"/>
</dbReference>
<dbReference type="InterPro" id="IPR023561">
    <property type="entry name" value="Carbonic_anhydrase_a-class"/>
</dbReference>
<evidence type="ECO:0000313" key="8">
    <source>
        <dbReference type="EMBL" id="KAG5450001.1"/>
    </source>
</evidence>
<dbReference type="SMART" id="SM01057">
    <property type="entry name" value="Carb_anhydrase"/>
    <property type="match status" value="1"/>
</dbReference>
<comment type="caution">
    <text evidence="8">The sequence shown here is derived from an EMBL/GenBank/DDBJ whole genome shotgun (WGS) entry which is preliminary data.</text>
</comment>
<feature type="domain" description="Alpha-carbonic anhydrase" evidence="7">
    <location>
        <begin position="29"/>
        <end position="289"/>
    </location>
</feature>
<sequence>MFRLIEINRISSSLLVFSCVSTVFCLFYTDWSYFSDWVKTYPNCAGNKQSPIDLVENEVQYNSSLGPVNIFPLTERSAATLKFTLFNTGHSAQITIPAETFAVSFGDSTIADYEVYQIHFHWGSNVCSGSEHKINGKSYVFETHVVTYKKPYRNFETALTKNDGLAVLSFLHKLDDGAPPSKNQISMFGSLETYLQFIHNEGNVVTMNGFDLSRLLVQVDPQSYYRYHGSLTTPPCTENVMWTVFRQPVSIWNKQLVLFRNLRSHDGCPILRNFRSVQPVNKAERKVLRSWSN</sequence>
<gene>
    <name evidence="8" type="ORF">CSKR_101208</name>
</gene>
<dbReference type="SUPFAM" id="SSF51069">
    <property type="entry name" value="Carbonic anhydrase"/>
    <property type="match status" value="1"/>
</dbReference>
<dbReference type="EC" id="4.2.1.1" evidence="2"/>
<dbReference type="GO" id="GO:0005886">
    <property type="term" value="C:plasma membrane"/>
    <property type="evidence" value="ECO:0007669"/>
    <property type="project" value="TreeGrafter"/>
</dbReference>
<keyword evidence="5" id="KW-0456">Lyase</keyword>
<protein>
    <recommendedName>
        <fullName evidence="2">carbonic anhydrase</fullName>
        <ecNumber evidence="2">4.2.1.1</ecNumber>
    </recommendedName>
</protein>
<dbReference type="EMBL" id="NIRI02000042">
    <property type="protein sequence ID" value="KAG5450001.1"/>
    <property type="molecule type" value="Genomic_DNA"/>
</dbReference>
<dbReference type="STRING" id="79923.A0A3R7CLF1"/>
<evidence type="ECO:0000256" key="4">
    <source>
        <dbReference type="ARBA" id="ARBA00022833"/>
    </source>
</evidence>
<dbReference type="GO" id="GO:0008270">
    <property type="term" value="F:zinc ion binding"/>
    <property type="evidence" value="ECO:0007669"/>
    <property type="project" value="InterPro"/>
</dbReference>
<evidence type="ECO:0000256" key="1">
    <source>
        <dbReference type="ARBA" id="ARBA00010718"/>
    </source>
</evidence>